<dbReference type="Proteomes" id="UP001175000">
    <property type="component" value="Unassembled WGS sequence"/>
</dbReference>
<organism evidence="2 3">
    <name type="scientific">Immersiella caudata</name>
    <dbReference type="NCBI Taxonomy" id="314043"/>
    <lineage>
        <taxon>Eukaryota</taxon>
        <taxon>Fungi</taxon>
        <taxon>Dikarya</taxon>
        <taxon>Ascomycota</taxon>
        <taxon>Pezizomycotina</taxon>
        <taxon>Sordariomycetes</taxon>
        <taxon>Sordariomycetidae</taxon>
        <taxon>Sordariales</taxon>
        <taxon>Lasiosphaeriaceae</taxon>
        <taxon>Immersiella</taxon>
    </lineage>
</organism>
<keyword evidence="1" id="KW-0732">Signal</keyword>
<reference evidence="2" key="1">
    <citation type="submission" date="2023-06" db="EMBL/GenBank/DDBJ databases">
        <title>Genome-scale phylogeny and comparative genomics of the fungal order Sordariales.</title>
        <authorList>
            <consortium name="Lawrence Berkeley National Laboratory"/>
            <person name="Hensen N."/>
            <person name="Bonometti L."/>
            <person name="Westerberg I."/>
            <person name="Brannstrom I.O."/>
            <person name="Guillou S."/>
            <person name="Cros-Aarteil S."/>
            <person name="Calhoun S."/>
            <person name="Haridas S."/>
            <person name="Kuo A."/>
            <person name="Mondo S."/>
            <person name="Pangilinan J."/>
            <person name="Riley R."/>
            <person name="Labutti K."/>
            <person name="Andreopoulos B."/>
            <person name="Lipzen A."/>
            <person name="Chen C."/>
            <person name="Yanf M."/>
            <person name="Daum C."/>
            <person name="Ng V."/>
            <person name="Clum A."/>
            <person name="Steindorff A."/>
            <person name="Ohm R."/>
            <person name="Martin F."/>
            <person name="Silar P."/>
            <person name="Natvig D."/>
            <person name="Lalanne C."/>
            <person name="Gautier V."/>
            <person name="Ament-Velasquez S.L."/>
            <person name="Kruys A."/>
            <person name="Hutchinson M.I."/>
            <person name="Powell A.J."/>
            <person name="Barry K."/>
            <person name="Miller A.N."/>
            <person name="Grigoriev I.V."/>
            <person name="Debuchy R."/>
            <person name="Gladieux P."/>
            <person name="Thoren M.H."/>
            <person name="Johannesson H."/>
        </authorList>
    </citation>
    <scope>NUCLEOTIDE SEQUENCE</scope>
    <source>
        <strain evidence="2">CBS 606.72</strain>
    </source>
</reference>
<keyword evidence="3" id="KW-1185">Reference proteome</keyword>
<sequence>MRFPLSLVTLALGLTTAAPIDDPAHPLAEVEPFPYGICSFRDRLSARVVEFTSWITGCGDKSGYTTGLTIGWQGYNGLCRPLPANTRALEVHSIGKGCRVTAFESPICDDYPYNGAYRDEAGCLWTGNREYHSYTVTCENDREILG</sequence>
<dbReference type="EMBL" id="JAULSU010000002">
    <property type="protein sequence ID" value="KAK0627364.1"/>
    <property type="molecule type" value="Genomic_DNA"/>
</dbReference>
<comment type="caution">
    <text evidence="2">The sequence shown here is derived from an EMBL/GenBank/DDBJ whole genome shotgun (WGS) entry which is preliminary data.</text>
</comment>
<proteinExistence type="predicted"/>
<name>A0AA40C7E1_9PEZI</name>
<evidence type="ECO:0000256" key="1">
    <source>
        <dbReference type="SAM" id="SignalP"/>
    </source>
</evidence>
<evidence type="ECO:0000313" key="2">
    <source>
        <dbReference type="EMBL" id="KAK0627364.1"/>
    </source>
</evidence>
<gene>
    <name evidence="2" type="ORF">B0T14DRAFT_563173</name>
</gene>
<accession>A0AA40C7E1</accession>
<feature type="signal peptide" evidence="1">
    <location>
        <begin position="1"/>
        <end position="17"/>
    </location>
</feature>
<feature type="chain" id="PRO_5041375052" evidence="1">
    <location>
        <begin position="18"/>
        <end position="146"/>
    </location>
</feature>
<dbReference type="AlphaFoldDB" id="A0AA40C7E1"/>
<protein>
    <submittedName>
        <fullName evidence="2">Uncharacterized protein</fullName>
    </submittedName>
</protein>
<evidence type="ECO:0000313" key="3">
    <source>
        <dbReference type="Proteomes" id="UP001175000"/>
    </source>
</evidence>